<feature type="compositionally biased region" description="Gly residues" evidence="1">
    <location>
        <begin position="1"/>
        <end position="16"/>
    </location>
</feature>
<evidence type="ECO:0000256" key="1">
    <source>
        <dbReference type="SAM" id="MobiDB-lite"/>
    </source>
</evidence>
<dbReference type="OMA" id="CQVCALR"/>
<evidence type="ECO:0000313" key="3">
    <source>
        <dbReference type="Proteomes" id="UP000233020"/>
    </source>
</evidence>
<feature type="region of interest" description="Disordered" evidence="1">
    <location>
        <begin position="1"/>
        <end position="29"/>
    </location>
</feature>
<organism evidence="2 3">
    <name type="scientific">Aotus nancymaae</name>
    <name type="common">Ma's night monkey</name>
    <dbReference type="NCBI Taxonomy" id="37293"/>
    <lineage>
        <taxon>Eukaryota</taxon>
        <taxon>Metazoa</taxon>
        <taxon>Chordata</taxon>
        <taxon>Craniata</taxon>
        <taxon>Vertebrata</taxon>
        <taxon>Euteleostomi</taxon>
        <taxon>Mammalia</taxon>
        <taxon>Eutheria</taxon>
        <taxon>Euarchontoglires</taxon>
        <taxon>Primates</taxon>
        <taxon>Haplorrhini</taxon>
        <taxon>Platyrrhini</taxon>
        <taxon>Aotidae</taxon>
        <taxon>Aotus</taxon>
    </lineage>
</organism>
<sequence length="119" mass="12248">KLGALGRGRLAGGAMAGQGPFPWGRAPSQHVQPLKLGEGGLPLLSLPGQCPAAETWPASCPGWLGPGAIRVPPEGLQGDTQQPPPHHCPLSKGSLPKPAPCQVCALRLVARHVANKKQI</sequence>
<feature type="region of interest" description="Disordered" evidence="1">
    <location>
        <begin position="67"/>
        <end position="93"/>
    </location>
</feature>
<dbReference type="GeneTree" id="ENSGT00910000147056"/>
<dbReference type="Ensembl" id="ENSANAT00000058712.1">
    <property type="protein sequence ID" value="ENSANAP00000040603.1"/>
    <property type="gene ID" value="ENSANAG00000037653.1"/>
</dbReference>
<evidence type="ECO:0000313" key="2">
    <source>
        <dbReference type="Ensembl" id="ENSANAP00000040603.1"/>
    </source>
</evidence>
<dbReference type="AlphaFoldDB" id="A0A2K5F553"/>
<keyword evidence="3" id="KW-1185">Reference proteome</keyword>
<reference evidence="2" key="1">
    <citation type="submission" date="2025-08" db="UniProtKB">
        <authorList>
            <consortium name="Ensembl"/>
        </authorList>
    </citation>
    <scope>IDENTIFICATION</scope>
</reference>
<name>A0A2K5F553_AOTNA</name>
<accession>A0A2K5F553</accession>
<protein>
    <submittedName>
        <fullName evidence="2">Uncharacterized protein</fullName>
    </submittedName>
</protein>
<proteinExistence type="predicted"/>
<dbReference type="Proteomes" id="UP000233020">
    <property type="component" value="Unplaced"/>
</dbReference>
<reference evidence="2" key="2">
    <citation type="submission" date="2025-09" db="UniProtKB">
        <authorList>
            <consortium name="Ensembl"/>
        </authorList>
    </citation>
    <scope>IDENTIFICATION</scope>
</reference>